<gene>
    <name evidence="2" type="ORF">PXEA_LOCUS37484</name>
</gene>
<evidence type="ECO:0000313" key="3">
    <source>
        <dbReference type="Proteomes" id="UP000784294"/>
    </source>
</evidence>
<protein>
    <submittedName>
        <fullName evidence="2">Uncharacterized protein</fullName>
    </submittedName>
</protein>
<name>A0A448XSN2_9PLAT</name>
<keyword evidence="3" id="KW-1185">Reference proteome</keyword>
<organism evidence="2 3">
    <name type="scientific">Protopolystoma xenopodis</name>
    <dbReference type="NCBI Taxonomy" id="117903"/>
    <lineage>
        <taxon>Eukaryota</taxon>
        <taxon>Metazoa</taxon>
        <taxon>Spiralia</taxon>
        <taxon>Lophotrochozoa</taxon>
        <taxon>Platyhelminthes</taxon>
        <taxon>Monogenea</taxon>
        <taxon>Polyopisthocotylea</taxon>
        <taxon>Polystomatidea</taxon>
        <taxon>Polystomatidae</taxon>
        <taxon>Protopolystoma</taxon>
    </lineage>
</organism>
<reference evidence="2" key="1">
    <citation type="submission" date="2018-11" db="EMBL/GenBank/DDBJ databases">
        <authorList>
            <consortium name="Pathogen Informatics"/>
        </authorList>
    </citation>
    <scope>NUCLEOTIDE SEQUENCE</scope>
</reference>
<accession>A0A448XSN2</accession>
<feature type="region of interest" description="Disordered" evidence="1">
    <location>
        <begin position="21"/>
        <end position="70"/>
    </location>
</feature>
<proteinExistence type="predicted"/>
<evidence type="ECO:0000313" key="2">
    <source>
        <dbReference type="EMBL" id="VEL44044.1"/>
    </source>
</evidence>
<dbReference type="EMBL" id="CAAALY010288661">
    <property type="protein sequence ID" value="VEL44044.1"/>
    <property type="molecule type" value="Genomic_DNA"/>
</dbReference>
<comment type="caution">
    <text evidence="2">The sequence shown here is derived from an EMBL/GenBank/DDBJ whole genome shotgun (WGS) entry which is preliminary data.</text>
</comment>
<dbReference type="AlphaFoldDB" id="A0A448XSN2"/>
<evidence type="ECO:0000256" key="1">
    <source>
        <dbReference type="SAM" id="MobiDB-lite"/>
    </source>
</evidence>
<dbReference type="Proteomes" id="UP000784294">
    <property type="component" value="Unassembled WGS sequence"/>
</dbReference>
<sequence length="70" mass="7462">MQRAVKKTSLTCQKSFCRGSGDVASGSADGHTLGDSRQKALTKPTTGREVFHTESLHKVAGITGRSDKRS</sequence>
<feature type="compositionally biased region" description="Low complexity" evidence="1">
    <location>
        <begin position="21"/>
        <end position="30"/>
    </location>
</feature>